<reference evidence="2 3" key="1">
    <citation type="journal article" date="2009" name="Proc. Natl. Acad. Sci. U.S.A.">
        <title>The genomic basis of trophic strategy in marine bacteria.</title>
        <authorList>
            <person name="Lauro F.M."/>
            <person name="McDougald D."/>
            <person name="Thomas T."/>
            <person name="Williams T.J."/>
            <person name="Egan S."/>
            <person name="Rice S."/>
            <person name="DeMaere M.Z."/>
            <person name="Ting L."/>
            <person name="Ertan H."/>
            <person name="Johnson J."/>
            <person name="Ferriera S."/>
            <person name="Lapidus A."/>
            <person name="Anderson I."/>
            <person name="Kyrpides N."/>
            <person name="Munk A.C."/>
            <person name="Detter C."/>
            <person name="Han C.S."/>
            <person name="Brown M.V."/>
            <person name="Robb F.T."/>
            <person name="Kjelleberg S."/>
            <person name="Cavicchioli R."/>
        </authorList>
    </citation>
    <scope>NUCLEOTIDE SEQUENCE [LARGE SCALE GENOMIC DNA]</scope>
    <source>
        <strain evidence="2 3">S14</strain>
    </source>
</reference>
<name>Q1ZRU0_PHOAS</name>
<accession>Q1ZRU0</accession>
<comment type="caution">
    <text evidence="2">The sequence shown here is derived from an EMBL/GenBank/DDBJ whole genome shotgun (WGS) entry which is preliminary data.</text>
</comment>
<dbReference type="InterPro" id="IPR001173">
    <property type="entry name" value="Glyco_trans_2-like"/>
</dbReference>
<protein>
    <submittedName>
        <fullName evidence="2">Glycosyltransferase involved in cell wall biogenesis</fullName>
    </submittedName>
</protein>
<evidence type="ECO:0000259" key="1">
    <source>
        <dbReference type="Pfam" id="PF00535"/>
    </source>
</evidence>
<evidence type="ECO:0000313" key="2">
    <source>
        <dbReference type="EMBL" id="EAS65237.1"/>
    </source>
</evidence>
<dbReference type="InterPro" id="IPR050834">
    <property type="entry name" value="Glycosyltransf_2"/>
</dbReference>
<dbReference type="InterPro" id="IPR029044">
    <property type="entry name" value="Nucleotide-diphossugar_trans"/>
</dbReference>
<organism evidence="2 3">
    <name type="scientific">Photobacterium angustum (strain S14 / CCUG 15956)</name>
    <name type="common">Vibrio sp. (strain S14 / CCUG 15956)</name>
    <dbReference type="NCBI Taxonomy" id="314292"/>
    <lineage>
        <taxon>Bacteria</taxon>
        <taxon>Pseudomonadati</taxon>
        <taxon>Pseudomonadota</taxon>
        <taxon>Gammaproteobacteria</taxon>
        <taxon>Vibrionales</taxon>
        <taxon>Vibrionaceae</taxon>
        <taxon>Photobacterium</taxon>
    </lineage>
</organism>
<dbReference type="GO" id="GO:0016740">
    <property type="term" value="F:transferase activity"/>
    <property type="evidence" value="ECO:0007669"/>
    <property type="project" value="UniProtKB-KW"/>
</dbReference>
<dbReference type="HOGENOM" id="CLU_025996_0_5_6"/>
<dbReference type="AlphaFoldDB" id="Q1ZRU0"/>
<dbReference type="SUPFAM" id="SSF53448">
    <property type="entry name" value="Nucleotide-diphospho-sugar transferases"/>
    <property type="match status" value="1"/>
</dbReference>
<proteinExistence type="predicted"/>
<dbReference type="RefSeq" id="WP_005368997.1">
    <property type="nucleotide sequence ID" value="NZ_CH902600.1"/>
</dbReference>
<dbReference type="eggNOG" id="COG0463">
    <property type="taxonomic scope" value="Bacteria"/>
</dbReference>
<gene>
    <name evidence="2" type="ORF">VAS14_05938</name>
</gene>
<evidence type="ECO:0000313" key="3">
    <source>
        <dbReference type="Proteomes" id="UP000001603"/>
    </source>
</evidence>
<dbReference type="Proteomes" id="UP000001603">
    <property type="component" value="Unassembled WGS sequence"/>
</dbReference>
<feature type="domain" description="Glycosyltransferase 2-like" evidence="1">
    <location>
        <begin position="6"/>
        <end position="107"/>
    </location>
</feature>
<dbReference type="PANTHER" id="PTHR43685">
    <property type="entry name" value="GLYCOSYLTRANSFERASE"/>
    <property type="match status" value="1"/>
</dbReference>
<dbReference type="OrthoDB" id="9802649at2"/>
<dbReference type="PANTHER" id="PTHR43685:SF2">
    <property type="entry name" value="GLYCOSYLTRANSFERASE 2-LIKE DOMAIN-CONTAINING PROTEIN"/>
    <property type="match status" value="1"/>
</dbReference>
<keyword evidence="2" id="KW-0808">Transferase</keyword>
<sequence>MLEKVSVYIATHNRIELLKRALNSVRKQTYSNIEIIICDDGSRDGTWEYLKSCNDSNLIILRNSEPLGACVSRNRCINAATGRLITGLDDDDYFYLKRIERFIEKYNLYKEKNFSFLYGDLIINEQNNKFIRKAPKTVTFKDIVKKNHVGNQVFIEKDKIKSELFDESLPAMQDYDLWIRLIKKYGNAIGVQNSGYILDISHPHERISKKSERLIRACEVIIGKNKINKVFNEDVFLLNLYAYGFETHKLTFFKTLNYLKHKSFYRAFKIWKLYR</sequence>
<dbReference type="EMBL" id="AAOJ01000002">
    <property type="protein sequence ID" value="EAS65237.1"/>
    <property type="molecule type" value="Genomic_DNA"/>
</dbReference>
<dbReference type="Gene3D" id="3.90.550.10">
    <property type="entry name" value="Spore Coat Polysaccharide Biosynthesis Protein SpsA, Chain A"/>
    <property type="match status" value="1"/>
</dbReference>
<dbReference type="Pfam" id="PF00535">
    <property type="entry name" value="Glycos_transf_2"/>
    <property type="match status" value="1"/>
</dbReference>